<accession>A0A3D9IVV5</accession>
<evidence type="ECO:0000313" key="1">
    <source>
        <dbReference type="EMBL" id="RED65851.1"/>
    </source>
</evidence>
<dbReference type="Pfam" id="PF08968">
    <property type="entry name" value="DUF1885"/>
    <property type="match status" value="1"/>
</dbReference>
<dbReference type="EMBL" id="QRDY01000001">
    <property type="protein sequence ID" value="RED65851.1"/>
    <property type="molecule type" value="Genomic_DNA"/>
</dbReference>
<name>A0A3D9IVV5_9BACL</name>
<dbReference type="Proteomes" id="UP000256869">
    <property type="component" value="Unassembled WGS sequence"/>
</dbReference>
<gene>
    <name evidence="1" type="ORF">DFP95_101347</name>
</gene>
<dbReference type="AlphaFoldDB" id="A0A3D9IVV5"/>
<dbReference type="InterPro" id="IPR015062">
    <property type="entry name" value="DUF1885"/>
</dbReference>
<keyword evidence="2" id="KW-1185">Reference proteome</keyword>
<protein>
    <submittedName>
        <fullName evidence="1">Uncharacterized protein DUF1885</fullName>
    </submittedName>
</protein>
<proteinExistence type="predicted"/>
<dbReference type="Gene3D" id="1.20.5.850">
    <property type="entry name" value="Rbstp2229 protein"/>
    <property type="match status" value="1"/>
</dbReference>
<dbReference type="InterPro" id="IPR036294">
    <property type="entry name" value="Rbstp2229-like_sf"/>
</dbReference>
<organism evidence="1 2">
    <name type="scientific">Cohnella lupini</name>
    <dbReference type="NCBI Taxonomy" id="1294267"/>
    <lineage>
        <taxon>Bacteria</taxon>
        <taxon>Bacillati</taxon>
        <taxon>Bacillota</taxon>
        <taxon>Bacilli</taxon>
        <taxon>Bacillales</taxon>
        <taxon>Paenibacillaceae</taxon>
        <taxon>Cohnella</taxon>
    </lineage>
</organism>
<evidence type="ECO:0000313" key="2">
    <source>
        <dbReference type="Proteomes" id="UP000256869"/>
    </source>
</evidence>
<dbReference type="Gene3D" id="3.30.310.120">
    <property type="entry name" value="Rbstp2229 like protein"/>
    <property type="match status" value="1"/>
</dbReference>
<sequence length="146" mass="16518">MGVGVEPMSQSAYISLVQGSTVAEIDLNGVKEQLHRYREQMTLTGQQLGWDYAEAAFPYSIESKPEAQDQWFYLKGINPQYRYIVVGTGQRETDGAVVPYIHLVLPSDSTHGDKSKANELCKWIGKQLQAEVKMFNGRTIFFNPRK</sequence>
<comment type="caution">
    <text evidence="1">The sequence shown here is derived from an EMBL/GenBank/DDBJ whole genome shotgun (WGS) entry which is preliminary data.</text>
</comment>
<dbReference type="SUPFAM" id="SSF111171">
    <property type="entry name" value="Rbstp2229 protein"/>
    <property type="match status" value="1"/>
</dbReference>
<reference evidence="1 2" key="1">
    <citation type="submission" date="2018-07" db="EMBL/GenBank/DDBJ databases">
        <title>Genomic Encyclopedia of Type Strains, Phase III (KMG-III): the genomes of soil and plant-associated and newly described type strains.</title>
        <authorList>
            <person name="Whitman W."/>
        </authorList>
    </citation>
    <scope>NUCLEOTIDE SEQUENCE [LARGE SCALE GENOMIC DNA]</scope>
    <source>
        <strain evidence="1 2">CECT 8236</strain>
    </source>
</reference>